<reference evidence="2" key="2">
    <citation type="journal article" date="2010" name="Stand. Genomic Sci.">
        <title>Complete genome sequence of Vulcanisaeta distributa type strain (IC-017T).</title>
        <authorList>
            <person name="Mavromatis K."/>
            <person name="Sikorski J."/>
            <person name="Pabst E."/>
            <person name="Teshima H."/>
            <person name="Lapidus A."/>
            <person name="Lucas S."/>
            <person name="Nolan M."/>
            <person name="Glavina Del Rio T."/>
            <person name="Cheng J."/>
            <person name="Bruce D."/>
            <person name="Goodwin L."/>
            <person name="Pitluck S."/>
            <person name="Liolios K."/>
            <person name="Ivanova N."/>
            <person name="Mikhailova N."/>
            <person name="Pati A."/>
            <person name="Chen A."/>
            <person name="Palaniappan K."/>
            <person name="Land M."/>
            <person name="Hauser L."/>
            <person name="Chang Y."/>
            <person name="Jeffries C."/>
            <person name="Rohde M."/>
            <person name="Spring S."/>
            <person name="Goker M."/>
            <person name="Wirth R."/>
            <person name="Woyke T."/>
            <person name="Bristow J."/>
            <person name="Eisen J."/>
            <person name="Markowitz V."/>
            <person name="Hugenholtz P."/>
            <person name="Klenk H."/>
            <person name="Kyrpides N."/>
        </authorList>
    </citation>
    <scope>NUCLEOTIDE SEQUENCE [LARGE SCALE GENOMIC DNA]</scope>
    <source>
        <strain evidence="2">DSM 14429 / JCM 11212 / NBRC 100878 / IC-017</strain>
    </source>
</reference>
<dbReference type="Proteomes" id="UP000006681">
    <property type="component" value="Chromosome"/>
</dbReference>
<gene>
    <name evidence="1" type="ordered locus">Vdis_1135</name>
</gene>
<reference evidence="1 2" key="1">
    <citation type="journal article" date="2010" name="Stand. Genomic Sci.">
        <title>Complete genome sequence of Vulcanisaeta distributa type strain (IC-017).</title>
        <authorList>
            <person name="Mavromatis K."/>
            <person name="Sikorski J."/>
            <person name="Pabst E."/>
            <person name="Teshima H."/>
            <person name="Lapidus A."/>
            <person name="Lucas S."/>
            <person name="Nolan M."/>
            <person name="Glavina Del Rio T."/>
            <person name="Cheng J.F."/>
            <person name="Bruce D."/>
            <person name="Goodwin L."/>
            <person name="Pitluck S."/>
            <person name="Liolios K."/>
            <person name="Ivanova N."/>
            <person name="Mikhailova N."/>
            <person name="Pati A."/>
            <person name="Chen A."/>
            <person name="Palaniappan K."/>
            <person name="Land M."/>
            <person name="Hauser L."/>
            <person name="Chang Y.J."/>
            <person name="Jeffries C.D."/>
            <person name="Rohde M."/>
            <person name="Spring S."/>
            <person name="Goker M."/>
            <person name="Wirth R."/>
            <person name="Woyke T."/>
            <person name="Bristow J."/>
            <person name="Eisen J.A."/>
            <person name="Markowitz V."/>
            <person name="Hugenholtz P."/>
            <person name="Klenk H.P."/>
            <person name="Kyrpides N.C."/>
        </authorList>
    </citation>
    <scope>NUCLEOTIDE SEQUENCE [LARGE SCALE GENOMIC DNA]</scope>
    <source>
        <strain evidence="2">DSM 14429 / JCM 11212 / NBRC 100878 / IC-017</strain>
    </source>
</reference>
<keyword evidence="2" id="KW-1185">Reference proteome</keyword>
<dbReference type="HOGENOM" id="CLU_3178803_0_0_2"/>
<proteinExistence type="predicted"/>
<dbReference type="GeneID" id="55648299"/>
<sequence>MGSRIKWLLVVLVVAVVVLFLVFAFRVVSRLGVRSLVRWVRQALVP</sequence>
<name>E1QQV3_VULDI</name>
<dbReference type="AlphaFoldDB" id="E1QQV3"/>
<dbReference type="KEGG" id="vdi:Vdis_1135"/>
<organism evidence="1 2">
    <name type="scientific">Vulcanisaeta distributa (strain DSM 14429 / JCM 11212 / NBRC 100878 / IC-017)</name>
    <dbReference type="NCBI Taxonomy" id="572478"/>
    <lineage>
        <taxon>Archaea</taxon>
        <taxon>Thermoproteota</taxon>
        <taxon>Thermoprotei</taxon>
        <taxon>Thermoproteales</taxon>
        <taxon>Thermoproteaceae</taxon>
        <taxon>Vulcanisaeta</taxon>
    </lineage>
</organism>
<evidence type="ECO:0000313" key="2">
    <source>
        <dbReference type="Proteomes" id="UP000006681"/>
    </source>
</evidence>
<evidence type="ECO:0000313" key="1">
    <source>
        <dbReference type="EMBL" id="ADN50523.1"/>
    </source>
</evidence>
<protein>
    <submittedName>
        <fullName evidence="1">Uncharacterized protein</fullName>
    </submittedName>
</protein>
<dbReference type="RefSeq" id="WP_013336248.1">
    <property type="nucleotide sequence ID" value="NC_014537.1"/>
</dbReference>
<accession>E1QQV3</accession>
<dbReference type="EMBL" id="CP002100">
    <property type="protein sequence ID" value="ADN50523.1"/>
    <property type="molecule type" value="Genomic_DNA"/>
</dbReference>